<sequence length="122" mass="13660">MQMMKKYCTLLLLISGIAACATHKQVIEYQFPTAMSPSVKAQYADLCAQGAVLYDRHCSGCHNIKVKGKTIIPDFTEEKMNGYAIRVANRTHEEHMPDSLVSAEDLGLISTFFLYKKKNAAR</sequence>
<proteinExistence type="predicted"/>
<evidence type="ECO:0000256" key="3">
    <source>
        <dbReference type="ARBA" id="ARBA00023004"/>
    </source>
</evidence>
<protein>
    <recommendedName>
        <fullName evidence="5">Cytochrome c domain-containing protein</fullName>
    </recommendedName>
</protein>
<comment type="caution">
    <text evidence="6">The sequence shown here is derived from an EMBL/GenBank/DDBJ whole genome shotgun (WGS) entry which is preliminary data.</text>
</comment>
<evidence type="ECO:0000259" key="5">
    <source>
        <dbReference type="Pfam" id="PF00034"/>
    </source>
</evidence>
<gene>
    <name evidence="6" type="ORF">GCM10023092_24120</name>
</gene>
<name>A0ABP8MZI8_9BACT</name>
<dbReference type="SUPFAM" id="SSF46626">
    <property type="entry name" value="Cytochrome c"/>
    <property type="match status" value="1"/>
</dbReference>
<evidence type="ECO:0000313" key="7">
    <source>
        <dbReference type="Proteomes" id="UP001501410"/>
    </source>
</evidence>
<organism evidence="6 7">
    <name type="scientific">Rurimicrobium arvi</name>
    <dbReference type="NCBI Taxonomy" id="2049916"/>
    <lineage>
        <taxon>Bacteria</taxon>
        <taxon>Pseudomonadati</taxon>
        <taxon>Bacteroidota</taxon>
        <taxon>Chitinophagia</taxon>
        <taxon>Chitinophagales</taxon>
        <taxon>Chitinophagaceae</taxon>
        <taxon>Rurimicrobium</taxon>
    </lineage>
</organism>
<dbReference type="InterPro" id="IPR009056">
    <property type="entry name" value="Cyt_c-like_dom"/>
</dbReference>
<dbReference type="Proteomes" id="UP001501410">
    <property type="component" value="Unassembled WGS sequence"/>
</dbReference>
<evidence type="ECO:0000256" key="1">
    <source>
        <dbReference type="ARBA" id="ARBA00022617"/>
    </source>
</evidence>
<feature type="signal peptide" evidence="4">
    <location>
        <begin position="1"/>
        <end position="20"/>
    </location>
</feature>
<keyword evidence="2" id="KW-0479">Metal-binding</keyword>
<keyword evidence="7" id="KW-1185">Reference proteome</keyword>
<evidence type="ECO:0000256" key="2">
    <source>
        <dbReference type="ARBA" id="ARBA00022723"/>
    </source>
</evidence>
<dbReference type="Gene3D" id="1.10.760.10">
    <property type="entry name" value="Cytochrome c-like domain"/>
    <property type="match status" value="1"/>
</dbReference>
<feature type="domain" description="Cytochrome c" evidence="5">
    <location>
        <begin position="48"/>
        <end position="76"/>
    </location>
</feature>
<keyword evidence="1" id="KW-0349">Heme</keyword>
<evidence type="ECO:0000256" key="4">
    <source>
        <dbReference type="SAM" id="SignalP"/>
    </source>
</evidence>
<reference evidence="7" key="1">
    <citation type="journal article" date="2019" name="Int. J. Syst. Evol. Microbiol.">
        <title>The Global Catalogue of Microorganisms (GCM) 10K type strain sequencing project: providing services to taxonomists for standard genome sequencing and annotation.</title>
        <authorList>
            <consortium name="The Broad Institute Genomics Platform"/>
            <consortium name="The Broad Institute Genome Sequencing Center for Infectious Disease"/>
            <person name="Wu L."/>
            <person name="Ma J."/>
        </authorList>
    </citation>
    <scope>NUCLEOTIDE SEQUENCE [LARGE SCALE GENOMIC DNA]</scope>
    <source>
        <strain evidence="7">JCM 31921</strain>
    </source>
</reference>
<feature type="chain" id="PRO_5047162278" description="Cytochrome c domain-containing protein" evidence="4">
    <location>
        <begin position="21"/>
        <end position="122"/>
    </location>
</feature>
<dbReference type="EMBL" id="BAABEZ010000022">
    <property type="protein sequence ID" value="GAA4457372.1"/>
    <property type="molecule type" value="Genomic_DNA"/>
</dbReference>
<accession>A0ABP8MZI8</accession>
<dbReference type="Pfam" id="PF00034">
    <property type="entry name" value="Cytochrom_C"/>
    <property type="match status" value="1"/>
</dbReference>
<evidence type="ECO:0000313" key="6">
    <source>
        <dbReference type="EMBL" id="GAA4457372.1"/>
    </source>
</evidence>
<dbReference type="RefSeq" id="WP_344827424.1">
    <property type="nucleotide sequence ID" value="NZ_BAABEZ010000022.1"/>
</dbReference>
<keyword evidence="4" id="KW-0732">Signal</keyword>
<dbReference type="PROSITE" id="PS51257">
    <property type="entry name" value="PROKAR_LIPOPROTEIN"/>
    <property type="match status" value="1"/>
</dbReference>
<keyword evidence="3" id="KW-0408">Iron</keyword>
<dbReference type="InterPro" id="IPR036909">
    <property type="entry name" value="Cyt_c-like_dom_sf"/>
</dbReference>